<dbReference type="InterPro" id="IPR000292">
    <property type="entry name" value="For/NO2_transpt"/>
</dbReference>
<feature type="transmembrane region" description="Helical" evidence="7">
    <location>
        <begin position="52"/>
        <end position="75"/>
    </location>
</feature>
<keyword evidence="9" id="KW-1185">Reference proteome</keyword>
<evidence type="ECO:0000256" key="5">
    <source>
        <dbReference type="ARBA" id="ARBA00049660"/>
    </source>
</evidence>
<evidence type="ECO:0000256" key="1">
    <source>
        <dbReference type="ARBA" id="ARBA00004141"/>
    </source>
</evidence>
<evidence type="ECO:0000313" key="8">
    <source>
        <dbReference type="EMBL" id="KAK8046015.1"/>
    </source>
</evidence>
<comment type="similarity">
    <text evidence="5">Belongs to the FNT transporter (TC 1.A.16) family.</text>
</comment>
<feature type="transmembrane region" description="Helical" evidence="7">
    <location>
        <begin position="257"/>
        <end position="277"/>
    </location>
</feature>
<feature type="region of interest" description="Disordered" evidence="6">
    <location>
        <begin position="1"/>
        <end position="22"/>
    </location>
</feature>
<reference evidence="8 9" key="1">
    <citation type="submission" date="2023-01" db="EMBL/GenBank/DDBJ databases">
        <title>Analysis of 21 Apiospora genomes using comparative genomics revels a genus with tremendous synthesis potential of carbohydrate active enzymes and secondary metabolites.</title>
        <authorList>
            <person name="Sorensen T."/>
        </authorList>
    </citation>
    <scope>NUCLEOTIDE SEQUENCE [LARGE SCALE GENOMIC DNA]</scope>
    <source>
        <strain evidence="8 9">CBS 83171</strain>
    </source>
</reference>
<keyword evidence="4 7" id="KW-0472">Membrane</keyword>
<evidence type="ECO:0008006" key="10">
    <source>
        <dbReference type="Google" id="ProtNLM"/>
    </source>
</evidence>
<evidence type="ECO:0000256" key="6">
    <source>
        <dbReference type="SAM" id="MobiDB-lite"/>
    </source>
</evidence>
<dbReference type="Pfam" id="PF01226">
    <property type="entry name" value="Form_Nir_trans"/>
    <property type="match status" value="1"/>
</dbReference>
<dbReference type="PANTHER" id="PTHR30520">
    <property type="entry name" value="FORMATE TRANSPORTER-RELATED"/>
    <property type="match status" value="1"/>
</dbReference>
<evidence type="ECO:0000256" key="3">
    <source>
        <dbReference type="ARBA" id="ARBA00022989"/>
    </source>
</evidence>
<proteinExistence type="inferred from homology"/>
<dbReference type="Proteomes" id="UP001446871">
    <property type="component" value="Unassembled WGS sequence"/>
</dbReference>
<comment type="subcellular location">
    <subcellularLocation>
        <location evidence="1">Membrane</location>
        <topology evidence="1">Multi-pass membrane protein</topology>
    </subcellularLocation>
</comment>
<feature type="transmembrane region" description="Helical" evidence="7">
    <location>
        <begin position="173"/>
        <end position="198"/>
    </location>
</feature>
<keyword evidence="2 7" id="KW-0812">Transmembrane</keyword>
<keyword evidence="3 7" id="KW-1133">Transmembrane helix</keyword>
<feature type="transmembrane region" description="Helical" evidence="7">
    <location>
        <begin position="204"/>
        <end position="223"/>
    </location>
</feature>
<gene>
    <name evidence="8" type="ORF">PG996_014079</name>
</gene>
<comment type="caution">
    <text evidence="8">The sequence shown here is derived from an EMBL/GenBank/DDBJ whole genome shotgun (WGS) entry which is preliminary data.</text>
</comment>
<dbReference type="PANTHER" id="PTHR30520:SF6">
    <property type="entry name" value="FORMATE_NITRATE FAMILY TRANSPORTER (EUROFUNG)"/>
    <property type="match status" value="1"/>
</dbReference>
<evidence type="ECO:0000256" key="7">
    <source>
        <dbReference type="SAM" id="Phobius"/>
    </source>
</evidence>
<evidence type="ECO:0000313" key="9">
    <source>
        <dbReference type="Proteomes" id="UP001446871"/>
    </source>
</evidence>
<name>A0ABR1THA4_9PEZI</name>
<dbReference type="Gene3D" id="1.20.1080.10">
    <property type="entry name" value="Glycerol uptake facilitator protein"/>
    <property type="match status" value="1"/>
</dbReference>
<accession>A0ABR1THA4</accession>
<dbReference type="EMBL" id="JAQQWM010000009">
    <property type="protein sequence ID" value="KAK8046015.1"/>
    <property type="molecule type" value="Genomic_DNA"/>
</dbReference>
<protein>
    <recommendedName>
        <fullName evidence="10">Formate/nitrite transporter</fullName>
    </recommendedName>
</protein>
<evidence type="ECO:0000256" key="4">
    <source>
        <dbReference type="ARBA" id="ARBA00023136"/>
    </source>
</evidence>
<organism evidence="8 9">
    <name type="scientific">Apiospora saccharicola</name>
    <dbReference type="NCBI Taxonomy" id="335842"/>
    <lineage>
        <taxon>Eukaryota</taxon>
        <taxon>Fungi</taxon>
        <taxon>Dikarya</taxon>
        <taxon>Ascomycota</taxon>
        <taxon>Pezizomycotina</taxon>
        <taxon>Sordariomycetes</taxon>
        <taxon>Xylariomycetidae</taxon>
        <taxon>Amphisphaeriales</taxon>
        <taxon>Apiosporaceae</taxon>
        <taxon>Apiospora</taxon>
    </lineage>
</organism>
<sequence>MGEKIEHRTPAPTEAHTSPCDAHTPAETLRLTEQAGVNKAHLSWLDLIVRSFLAGVFISLGAAFDLVVTGGAVGLRATDPGLATLAGAFVFPVGFVIIINLQLELCTSNMFVMAYSTLRRRTTLYDLARNLVVSYIGNIAGCLFYAGVLCYCTDTLGSDAQKAYASSQAEGRVVVNWGTNVARGIMCNWLVALAFYLATQGRDLVSKIYGIWIPIWCFAAMGYQHSIANYLLVPIGMFYGGTSFGVGRFVWACCIPVTLGNLLGGAFFGAFALWMVCGRHEPSVPRIKREKKQVNGSRV</sequence>
<dbReference type="InterPro" id="IPR023271">
    <property type="entry name" value="Aquaporin-like"/>
</dbReference>
<evidence type="ECO:0000256" key="2">
    <source>
        <dbReference type="ARBA" id="ARBA00022692"/>
    </source>
</evidence>
<feature type="transmembrane region" description="Helical" evidence="7">
    <location>
        <begin position="82"/>
        <end position="103"/>
    </location>
</feature>
<feature type="transmembrane region" description="Helical" evidence="7">
    <location>
        <begin position="132"/>
        <end position="152"/>
    </location>
</feature>